<keyword evidence="1" id="KW-0472">Membrane</keyword>
<organism evidence="2 3">
    <name type="scientific">Caerostris extrusa</name>
    <name type="common">Bark spider</name>
    <name type="synonym">Caerostris bankana</name>
    <dbReference type="NCBI Taxonomy" id="172846"/>
    <lineage>
        <taxon>Eukaryota</taxon>
        <taxon>Metazoa</taxon>
        <taxon>Ecdysozoa</taxon>
        <taxon>Arthropoda</taxon>
        <taxon>Chelicerata</taxon>
        <taxon>Arachnida</taxon>
        <taxon>Araneae</taxon>
        <taxon>Araneomorphae</taxon>
        <taxon>Entelegynae</taxon>
        <taxon>Araneoidea</taxon>
        <taxon>Araneidae</taxon>
        <taxon>Caerostris</taxon>
    </lineage>
</organism>
<accession>A0AAV4SK77</accession>
<dbReference type="EMBL" id="BPLR01009709">
    <property type="protein sequence ID" value="GIY33922.1"/>
    <property type="molecule type" value="Genomic_DNA"/>
</dbReference>
<dbReference type="AlphaFoldDB" id="A0AAV4SK77"/>
<keyword evidence="1" id="KW-0812">Transmembrane</keyword>
<keyword evidence="3" id="KW-1185">Reference proteome</keyword>
<name>A0AAV4SK77_CAEEX</name>
<dbReference type="Proteomes" id="UP001054945">
    <property type="component" value="Unassembled WGS sequence"/>
</dbReference>
<evidence type="ECO:0000256" key="1">
    <source>
        <dbReference type="SAM" id="Phobius"/>
    </source>
</evidence>
<keyword evidence="1" id="KW-1133">Transmembrane helix</keyword>
<evidence type="ECO:0000313" key="2">
    <source>
        <dbReference type="EMBL" id="GIY33922.1"/>
    </source>
</evidence>
<feature type="transmembrane region" description="Helical" evidence="1">
    <location>
        <begin position="46"/>
        <end position="66"/>
    </location>
</feature>
<proteinExistence type="predicted"/>
<reference evidence="2 3" key="1">
    <citation type="submission" date="2021-06" db="EMBL/GenBank/DDBJ databases">
        <title>Caerostris extrusa draft genome.</title>
        <authorList>
            <person name="Kono N."/>
            <person name="Arakawa K."/>
        </authorList>
    </citation>
    <scope>NUCLEOTIDE SEQUENCE [LARGE SCALE GENOMIC DNA]</scope>
</reference>
<evidence type="ECO:0000313" key="3">
    <source>
        <dbReference type="Proteomes" id="UP001054945"/>
    </source>
</evidence>
<gene>
    <name evidence="2" type="ORF">CEXT_721771</name>
</gene>
<comment type="caution">
    <text evidence="2">The sequence shown here is derived from an EMBL/GenBank/DDBJ whole genome shotgun (WGS) entry which is preliminary data.</text>
</comment>
<sequence length="98" mass="10995">MLGFGLESITSDSLVLEMNILQIVLPAFIRGVILTLPLPPSGCRKLFGLYLFYFIFFLALFALSYLTPTPCFRLMPPTCSSILWLSHRLLGNRVGVNK</sequence>
<feature type="transmembrane region" description="Helical" evidence="1">
    <location>
        <begin position="20"/>
        <end position="39"/>
    </location>
</feature>
<protein>
    <submittedName>
        <fullName evidence="2">Uncharacterized protein</fullName>
    </submittedName>
</protein>